<dbReference type="AlphaFoldDB" id="A0A369A6I0"/>
<dbReference type="Proteomes" id="UP000253517">
    <property type="component" value="Unassembled WGS sequence"/>
</dbReference>
<feature type="domain" description="Glycosyltransferase 2-like" evidence="5">
    <location>
        <begin position="42"/>
        <end position="202"/>
    </location>
</feature>
<dbReference type="Pfam" id="PF00535">
    <property type="entry name" value="Glycos_transf_2"/>
    <property type="match status" value="1"/>
</dbReference>
<keyword evidence="4" id="KW-0472">Membrane</keyword>
<evidence type="ECO:0000256" key="3">
    <source>
        <dbReference type="ARBA" id="ARBA00022679"/>
    </source>
</evidence>
<feature type="transmembrane region" description="Helical" evidence="4">
    <location>
        <begin position="336"/>
        <end position="356"/>
    </location>
</feature>
<dbReference type="EMBL" id="QPJS01000001">
    <property type="protein sequence ID" value="RCX04952.1"/>
    <property type="molecule type" value="Genomic_DNA"/>
</dbReference>
<dbReference type="InterPro" id="IPR029044">
    <property type="entry name" value="Nucleotide-diphossugar_trans"/>
</dbReference>
<evidence type="ECO:0000256" key="2">
    <source>
        <dbReference type="ARBA" id="ARBA00022676"/>
    </source>
</evidence>
<dbReference type="SUPFAM" id="SSF53448">
    <property type="entry name" value="Nucleotide-diphospho-sugar transferases"/>
    <property type="match status" value="1"/>
</dbReference>
<dbReference type="GO" id="GO:0016757">
    <property type="term" value="F:glycosyltransferase activity"/>
    <property type="evidence" value="ECO:0007669"/>
    <property type="project" value="UniProtKB-KW"/>
</dbReference>
<keyword evidence="4" id="KW-1133">Transmembrane helix</keyword>
<comment type="caution">
    <text evidence="6">The sequence shown here is derived from an EMBL/GenBank/DDBJ whole genome shotgun (WGS) entry which is preliminary data.</text>
</comment>
<dbReference type="PANTHER" id="PTHR43630">
    <property type="entry name" value="POLY-BETA-1,6-N-ACETYL-D-GLUCOSAMINE SYNTHASE"/>
    <property type="match status" value="1"/>
</dbReference>
<evidence type="ECO:0000256" key="4">
    <source>
        <dbReference type="SAM" id="Phobius"/>
    </source>
</evidence>
<keyword evidence="7" id="KW-1185">Reference proteome</keyword>
<comment type="similarity">
    <text evidence="1">Belongs to the glycosyltransferase 2 family.</text>
</comment>
<evidence type="ECO:0000256" key="1">
    <source>
        <dbReference type="ARBA" id="ARBA00006739"/>
    </source>
</evidence>
<name>A0A369A6I0_9FLAO</name>
<sequence length="363" mass="41056">MILFTILLLPFAYYINLFANAWKFLNTKEIKKSILPTGTKVTVIVPFKDATEQLLVWLASFENLPLADQVEVLLINDGSVNSLMKLRKKLASDGKKNIKLVDRIHRGKKSSIEYGVSIARGEIIICTDADTRPGRCWIEGILETFSDENIQMVCGRVAPANGQWFAAIDFMALMAAGEVLIKKQKPVMCSGSHMAFRRGAFMDVNGYKGYHHFASGDDVILLYKIKEKFGPESIGFNDYRESYVVTDMPISLGQLLSQRQRWGGKAIYYRDVFSLLLSVLVLYCSLMTYGIFFIAIPSVPLVLMALVIVLTKAWVDVRIIYKYAREVHHPVKPWQVAAATLLYPIFMAIVFLRILVNPNPRWG</sequence>
<evidence type="ECO:0000259" key="5">
    <source>
        <dbReference type="Pfam" id="PF00535"/>
    </source>
</evidence>
<accession>A0A369A6I0</accession>
<organism evidence="6 7">
    <name type="scientific">Schleiferia thermophila</name>
    <dbReference type="NCBI Taxonomy" id="884107"/>
    <lineage>
        <taxon>Bacteria</taxon>
        <taxon>Pseudomonadati</taxon>
        <taxon>Bacteroidota</taxon>
        <taxon>Flavobacteriia</taxon>
        <taxon>Flavobacteriales</taxon>
        <taxon>Schleiferiaceae</taxon>
        <taxon>Schleiferia</taxon>
    </lineage>
</organism>
<feature type="transmembrane region" description="Helical" evidence="4">
    <location>
        <begin position="267"/>
        <end position="283"/>
    </location>
</feature>
<feature type="transmembrane region" description="Helical" evidence="4">
    <location>
        <begin position="289"/>
        <end position="315"/>
    </location>
</feature>
<gene>
    <name evidence="6" type="ORF">DES35_101231</name>
</gene>
<keyword evidence="2" id="KW-0328">Glycosyltransferase</keyword>
<reference evidence="6 7" key="1">
    <citation type="submission" date="2018-07" db="EMBL/GenBank/DDBJ databases">
        <title>Genomic Encyclopedia of Type Strains, Phase IV (KMG-IV): sequencing the most valuable type-strain genomes for metagenomic binning, comparative biology and taxonomic classification.</title>
        <authorList>
            <person name="Goeker M."/>
        </authorList>
    </citation>
    <scope>NUCLEOTIDE SEQUENCE [LARGE SCALE GENOMIC DNA]</scope>
    <source>
        <strain evidence="6 7">DSM 21410</strain>
    </source>
</reference>
<protein>
    <submittedName>
        <fullName evidence="6">Cellulose synthase/poly-beta-1,6-N-acetylglucosamine synthase-like glycosyltransferase</fullName>
    </submittedName>
</protein>
<evidence type="ECO:0000313" key="7">
    <source>
        <dbReference type="Proteomes" id="UP000253517"/>
    </source>
</evidence>
<dbReference type="Gene3D" id="3.90.550.10">
    <property type="entry name" value="Spore Coat Polysaccharide Biosynthesis Protein SpsA, Chain A"/>
    <property type="match status" value="1"/>
</dbReference>
<dbReference type="PANTHER" id="PTHR43630:SF1">
    <property type="entry name" value="POLY-BETA-1,6-N-ACETYL-D-GLUCOSAMINE SYNTHASE"/>
    <property type="match status" value="1"/>
</dbReference>
<proteinExistence type="inferred from homology"/>
<dbReference type="InterPro" id="IPR001173">
    <property type="entry name" value="Glyco_trans_2-like"/>
</dbReference>
<evidence type="ECO:0000313" key="6">
    <source>
        <dbReference type="EMBL" id="RCX04952.1"/>
    </source>
</evidence>
<keyword evidence="4" id="KW-0812">Transmembrane</keyword>
<keyword evidence="3 6" id="KW-0808">Transferase</keyword>